<gene>
    <name evidence="4" type="ORF">S7S_03240</name>
</gene>
<keyword evidence="5" id="KW-1185">Reference proteome</keyword>
<accession>A0A0B4XK60</accession>
<protein>
    <submittedName>
        <fullName evidence="4">Type IV pilus assembly protein PilX</fullName>
    </submittedName>
</protein>
<dbReference type="STRING" id="391936.S7S_03240"/>
<feature type="domain" description="PilX/PilW C-terminal" evidence="2">
    <location>
        <begin position="92"/>
        <end position="180"/>
    </location>
</feature>
<name>A0A0B4XK60_9GAMM</name>
<dbReference type="OrthoDB" id="5298746at2"/>
<dbReference type="EMBL" id="CP004387">
    <property type="protein sequence ID" value="AJD47070.1"/>
    <property type="molecule type" value="Genomic_DNA"/>
</dbReference>
<feature type="domain" description="Type 4 fimbrial biogenesis protein PilX N-terminal" evidence="3">
    <location>
        <begin position="13"/>
        <end position="63"/>
    </location>
</feature>
<evidence type="ECO:0000256" key="1">
    <source>
        <dbReference type="SAM" id="Phobius"/>
    </source>
</evidence>
<evidence type="ECO:0000259" key="3">
    <source>
        <dbReference type="Pfam" id="PF14341"/>
    </source>
</evidence>
<reference evidence="4 5" key="1">
    <citation type="journal article" date="2012" name="J. Bacteriol.">
        <title>Genome sequence of an alkane-degrading bacterium, Alcanivorax pacificus type strain W11-5, isolated from deep sea sediment.</title>
        <authorList>
            <person name="Lai Q."/>
            <person name="Shao Z."/>
        </authorList>
    </citation>
    <scope>NUCLEOTIDE SEQUENCE [LARGE SCALE GENOMIC DNA]</scope>
    <source>
        <strain evidence="4 5">W11-5</strain>
    </source>
</reference>
<dbReference type="AlphaFoldDB" id="A0A0B4XK60"/>
<keyword evidence="1" id="KW-1133">Transmembrane helix</keyword>
<feature type="transmembrane region" description="Helical" evidence="1">
    <location>
        <begin position="15"/>
        <end position="35"/>
    </location>
</feature>
<dbReference type="InterPro" id="IPR025746">
    <property type="entry name" value="PilX_N_dom"/>
</dbReference>
<proteinExistence type="predicted"/>
<keyword evidence="1" id="KW-0472">Membrane</keyword>
<dbReference type="Pfam" id="PF14341">
    <property type="entry name" value="PilX_N"/>
    <property type="match status" value="1"/>
</dbReference>
<dbReference type="KEGG" id="apac:S7S_03240"/>
<evidence type="ECO:0000313" key="5">
    <source>
        <dbReference type="Proteomes" id="UP000006764"/>
    </source>
</evidence>
<dbReference type="Pfam" id="PF13681">
    <property type="entry name" value="PilX"/>
    <property type="match status" value="1"/>
</dbReference>
<organism evidence="4 5">
    <name type="scientific">Isoalcanivorax pacificus W11-5</name>
    <dbReference type="NCBI Taxonomy" id="391936"/>
    <lineage>
        <taxon>Bacteria</taxon>
        <taxon>Pseudomonadati</taxon>
        <taxon>Pseudomonadota</taxon>
        <taxon>Gammaproteobacteria</taxon>
        <taxon>Oceanospirillales</taxon>
        <taxon>Alcanivoracaceae</taxon>
        <taxon>Isoalcanivorax</taxon>
    </lineage>
</organism>
<sequence length="180" mass="19587">MMGKIHGQARGQRGAALMIGLVLLLVMTLMGIAAMRSTTMQERMAGSLQDQNRALQAAESALRGGEQALRGVAVPTFDGDGWYDILDDLARPTWDTDPTNTSANRAIEYTGDTALDESLDRPPQYYIERLVPVIAERGPGGSLSLGDGEALEEMDLYRVVARGFGRNSNTVVIVESIFRR</sequence>
<dbReference type="Proteomes" id="UP000006764">
    <property type="component" value="Chromosome"/>
</dbReference>
<evidence type="ECO:0000259" key="2">
    <source>
        <dbReference type="Pfam" id="PF13681"/>
    </source>
</evidence>
<dbReference type="RefSeq" id="WP_008739920.1">
    <property type="nucleotide sequence ID" value="NZ_CP004387.1"/>
</dbReference>
<dbReference type="HOGENOM" id="CLU_103317_2_0_6"/>
<evidence type="ECO:0000313" key="4">
    <source>
        <dbReference type="EMBL" id="AJD47070.1"/>
    </source>
</evidence>
<dbReference type="InterPro" id="IPR025205">
    <property type="entry name" value="PilX/PilW_C"/>
</dbReference>
<keyword evidence="1" id="KW-0812">Transmembrane</keyword>